<feature type="compositionally biased region" description="Low complexity" evidence="1">
    <location>
        <begin position="384"/>
        <end position="401"/>
    </location>
</feature>
<reference evidence="2 3" key="1">
    <citation type="submission" date="2024-01" db="EMBL/GenBank/DDBJ databases">
        <authorList>
            <person name="Allen C."/>
            <person name="Tagirdzhanova G."/>
        </authorList>
    </citation>
    <scope>NUCLEOTIDE SEQUENCE [LARGE SCALE GENOMIC DNA]</scope>
</reference>
<evidence type="ECO:0000313" key="3">
    <source>
        <dbReference type="Proteomes" id="UP001642405"/>
    </source>
</evidence>
<name>A0ABP0CI72_9PEZI</name>
<organism evidence="2 3">
    <name type="scientific">Sporothrix curviconia</name>
    <dbReference type="NCBI Taxonomy" id="1260050"/>
    <lineage>
        <taxon>Eukaryota</taxon>
        <taxon>Fungi</taxon>
        <taxon>Dikarya</taxon>
        <taxon>Ascomycota</taxon>
        <taxon>Pezizomycotina</taxon>
        <taxon>Sordariomycetes</taxon>
        <taxon>Sordariomycetidae</taxon>
        <taxon>Ophiostomatales</taxon>
        <taxon>Ophiostomataceae</taxon>
        <taxon>Sporothrix</taxon>
    </lineage>
</organism>
<gene>
    <name evidence="2" type="ORF">SCUCBS95973_008040</name>
</gene>
<evidence type="ECO:0000256" key="1">
    <source>
        <dbReference type="SAM" id="MobiDB-lite"/>
    </source>
</evidence>
<feature type="region of interest" description="Disordered" evidence="1">
    <location>
        <begin position="384"/>
        <end position="413"/>
    </location>
</feature>
<feature type="region of interest" description="Disordered" evidence="1">
    <location>
        <begin position="1"/>
        <end position="76"/>
    </location>
</feature>
<feature type="compositionally biased region" description="Polar residues" evidence="1">
    <location>
        <begin position="446"/>
        <end position="455"/>
    </location>
</feature>
<keyword evidence="3" id="KW-1185">Reference proteome</keyword>
<accession>A0ABP0CI72</accession>
<dbReference type="EMBL" id="CAWUHB010000060">
    <property type="protein sequence ID" value="CAK7231792.1"/>
    <property type="molecule type" value="Genomic_DNA"/>
</dbReference>
<protein>
    <submittedName>
        <fullName evidence="2">Uncharacterized protein</fullName>
    </submittedName>
</protein>
<feature type="region of interest" description="Disordered" evidence="1">
    <location>
        <begin position="433"/>
        <end position="455"/>
    </location>
</feature>
<proteinExistence type="predicted"/>
<comment type="caution">
    <text evidence="2">The sequence shown here is derived from an EMBL/GenBank/DDBJ whole genome shotgun (WGS) entry which is preliminary data.</text>
</comment>
<sequence length="455" mass="49574">MGLMTLLTRKINPDKQPQVRAPTYERKASTKSPVRLVQTVSPNSTISRSHSSPEVPKPNSRDIKARRYSSSPLSQASFSIDSAAPAPVVLGFRGDETPSRPNASTHKLEADAQRMEILPGPSAALPRPSLWLSQLMTPRSRASLILTPEPAATATARAQQRSHRSQSSISSSKLAKSIRSVNGKGHVDLLDAQSEFKPLDFHSRVKAAGTRDYGEDVADRNIGVNGCNLDSQPVQAYYAVRPRTSIRATALDQRRPFSAWNRRPDFSDDEDDTMCYTHVVKQSSIESALWSNSINSSHPAFYGNEQSQSVLDGAALQKHLALRRQSYNAARAVPPLDAHGTPSLAEIEALHEQQRLLSKKARSHSLQVAAQDANKLVSVWDTTSPESELSSSSARPSTSGSKSRRLHASRKDGAGAAYVIPPIRITSKLSFHNSKHAPVDDAQHAFSPTFTTAKS</sequence>
<dbReference type="Proteomes" id="UP001642405">
    <property type="component" value="Unassembled WGS sequence"/>
</dbReference>
<feature type="region of interest" description="Disordered" evidence="1">
    <location>
        <begin position="152"/>
        <end position="175"/>
    </location>
</feature>
<feature type="compositionally biased region" description="Polar residues" evidence="1">
    <location>
        <begin position="38"/>
        <end position="52"/>
    </location>
</feature>
<evidence type="ECO:0000313" key="2">
    <source>
        <dbReference type="EMBL" id="CAK7231792.1"/>
    </source>
</evidence>